<dbReference type="PANTHER" id="PTHR43301">
    <property type="entry name" value="ARABINAN ENDO-1,5-ALPHA-L-ARABINOSIDASE"/>
    <property type="match status" value="1"/>
</dbReference>
<dbReference type="EMBL" id="BAZW01000040">
    <property type="protein sequence ID" value="GAO31184.1"/>
    <property type="molecule type" value="Genomic_DNA"/>
</dbReference>
<evidence type="ECO:0000313" key="10">
    <source>
        <dbReference type="Proteomes" id="UP000032900"/>
    </source>
</evidence>
<evidence type="ECO:0000256" key="3">
    <source>
        <dbReference type="ARBA" id="ARBA00022801"/>
    </source>
</evidence>
<evidence type="ECO:0000313" key="9">
    <source>
        <dbReference type="EMBL" id="GAO31184.1"/>
    </source>
</evidence>
<dbReference type="InterPro" id="IPR023296">
    <property type="entry name" value="Glyco_hydro_beta-prop_sf"/>
</dbReference>
<evidence type="ECO:0000256" key="5">
    <source>
        <dbReference type="PIRNR" id="PIRNR026534"/>
    </source>
</evidence>
<evidence type="ECO:0000256" key="4">
    <source>
        <dbReference type="ARBA" id="ARBA00023295"/>
    </source>
</evidence>
<dbReference type="InterPro" id="IPR016840">
    <property type="entry name" value="Glyco_hydro_43_endo_a_Ara-ase"/>
</dbReference>
<dbReference type="Gene3D" id="2.115.10.20">
    <property type="entry name" value="Glycosyl hydrolase domain, family 43"/>
    <property type="match status" value="1"/>
</dbReference>
<dbReference type="STRING" id="1236989.JCM15548_13528"/>
<evidence type="ECO:0000256" key="1">
    <source>
        <dbReference type="ARBA" id="ARBA00004834"/>
    </source>
</evidence>
<name>A0A0E9M110_9BACT</name>
<feature type="active site" description="Proton donor" evidence="6">
    <location>
        <position position="214"/>
    </location>
</feature>
<organism evidence="9 10">
    <name type="scientific">Geofilum rubicundum JCM 15548</name>
    <dbReference type="NCBI Taxonomy" id="1236989"/>
    <lineage>
        <taxon>Bacteria</taxon>
        <taxon>Pseudomonadati</taxon>
        <taxon>Bacteroidota</taxon>
        <taxon>Bacteroidia</taxon>
        <taxon>Marinilabiliales</taxon>
        <taxon>Marinilabiliaceae</taxon>
        <taxon>Geofilum</taxon>
    </lineage>
</organism>
<keyword evidence="3 5" id="KW-0378">Hydrolase</keyword>
<comment type="caution">
    <text evidence="9">The sequence shown here is derived from an EMBL/GenBank/DDBJ whole genome shotgun (WGS) entry which is preliminary data.</text>
</comment>
<evidence type="ECO:0000256" key="7">
    <source>
        <dbReference type="PIRSR" id="PIRSR026534-2"/>
    </source>
</evidence>
<feature type="binding site" evidence="7">
    <location>
        <position position="116"/>
    </location>
    <ligand>
        <name>substrate</name>
    </ligand>
</feature>
<evidence type="ECO:0000256" key="8">
    <source>
        <dbReference type="PIRSR" id="PIRSR026534-3"/>
    </source>
</evidence>
<dbReference type="InterPro" id="IPR006710">
    <property type="entry name" value="Glyco_hydro_43"/>
</dbReference>
<accession>A0A0E9M110</accession>
<feature type="binding site" evidence="7">
    <location>
        <position position="39"/>
    </location>
    <ligand>
        <name>substrate</name>
    </ligand>
</feature>
<dbReference type="GO" id="GO:0046558">
    <property type="term" value="F:arabinan endo-1,5-alpha-L-arabinosidase activity"/>
    <property type="evidence" value="ECO:0007669"/>
    <property type="project" value="InterPro"/>
</dbReference>
<protein>
    <submittedName>
        <fullName evidence="9">Arabinan endo-1,5-alpha-L-arabinosidase</fullName>
    </submittedName>
</protein>
<feature type="binding site" evidence="7">
    <location>
        <begin position="176"/>
        <end position="178"/>
    </location>
    <ligand>
        <name>substrate</name>
    </ligand>
</feature>
<dbReference type="PIRSF" id="PIRSF026534">
    <property type="entry name" value="Endo_alpha-L-arabinosidase"/>
    <property type="match status" value="1"/>
</dbReference>
<dbReference type="InterPro" id="IPR050727">
    <property type="entry name" value="GH43_arabinanases"/>
</dbReference>
<keyword evidence="10" id="KW-1185">Reference proteome</keyword>
<dbReference type="PANTHER" id="PTHR43301:SF3">
    <property type="entry name" value="ARABINAN ENDO-1,5-ALPHA-L-ARABINOSIDASE A-RELATED"/>
    <property type="match status" value="1"/>
</dbReference>
<feature type="site" description="Important for substrate recognition" evidence="8">
    <location>
        <position position="284"/>
    </location>
</feature>
<feature type="binding site" evidence="7">
    <location>
        <begin position="156"/>
        <end position="159"/>
    </location>
    <ligand>
        <name>substrate</name>
    </ligand>
</feature>
<keyword evidence="4 5" id="KW-0326">Glycosidase</keyword>
<dbReference type="Pfam" id="PF04616">
    <property type="entry name" value="Glyco_hydro_43"/>
    <property type="match status" value="1"/>
</dbReference>
<dbReference type="CDD" id="cd18830">
    <property type="entry name" value="GH43_CjArb43A-like"/>
    <property type="match status" value="1"/>
</dbReference>
<dbReference type="AlphaFoldDB" id="A0A0E9M110"/>
<comment type="similarity">
    <text evidence="2 5">Belongs to the glycosyl hydrolase 43 family.</text>
</comment>
<proteinExistence type="inferred from homology"/>
<dbReference type="GO" id="GO:0031222">
    <property type="term" value="P:arabinan catabolic process"/>
    <property type="evidence" value="ECO:0007669"/>
    <property type="project" value="UniProtKB-UniPathway"/>
</dbReference>
<dbReference type="SUPFAM" id="SSF75005">
    <property type="entry name" value="Arabinanase/levansucrase/invertase"/>
    <property type="match status" value="1"/>
</dbReference>
<comment type="pathway">
    <text evidence="1 5">Glycan metabolism; L-arabinan degradation.</text>
</comment>
<reference evidence="9 10" key="1">
    <citation type="journal article" date="2015" name="Microbes Environ.">
        <title>Distribution and evolution of nitrogen fixation genes in the phylum bacteroidetes.</title>
        <authorList>
            <person name="Inoue J."/>
            <person name="Oshima K."/>
            <person name="Suda W."/>
            <person name="Sakamoto M."/>
            <person name="Iino T."/>
            <person name="Noda S."/>
            <person name="Hongoh Y."/>
            <person name="Hattori M."/>
            <person name="Ohkuma M."/>
        </authorList>
    </citation>
    <scope>NUCLEOTIDE SEQUENCE [LARGE SCALE GENOMIC DNA]</scope>
    <source>
        <strain evidence="9">JCM 15548</strain>
    </source>
</reference>
<gene>
    <name evidence="9" type="ORF">JCM15548_13528</name>
</gene>
<evidence type="ECO:0000256" key="2">
    <source>
        <dbReference type="ARBA" id="ARBA00009865"/>
    </source>
</evidence>
<dbReference type="Proteomes" id="UP000032900">
    <property type="component" value="Unassembled WGS sequence"/>
</dbReference>
<dbReference type="UniPathway" id="UPA00667"/>
<dbReference type="OrthoDB" id="9801455at2"/>
<feature type="site" description="Important for catalytic activity, responsible for pKa modulation of the active site Glu and correct orientation of both the proton donor and substrate" evidence="8">
    <location>
        <position position="159"/>
    </location>
</feature>
<evidence type="ECO:0000256" key="6">
    <source>
        <dbReference type="PIRSR" id="PIRSR026534-1"/>
    </source>
</evidence>
<feature type="active site" description="Proton acceptor" evidence="6">
    <location>
        <position position="39"/>
    </location>
</feature>
<sequence>MLLLIFTTGQAQDEAAHRKAYLERVVGVETHKDTTRVHDPVMIRENGKYYLFTTGWGISVFSSDDQITWKRERPVFDEVPEWTREAVEDFKGHIWAPDIAYYKGQYHIYYSISSFGKNTSAMGVATNKTLDPDSPDFEWVDHGKVIQSVPGETDWNAIDANFIVDEAGTPYLSFGSFWGGLMLAQLTPDGLSLAQEVDDLTVLATRQTSTNAIEAPFIIQKDGFYYLFASFDFCCRGAESTYKVVVGRSENLAGAYFDADGQSMLEGGGTLVVEGGERYAGAGHNAVVSFDGVDYLVFHAYDMERDGNSYLRILPIEWENGWPKVEAVY</sequence>